<dbReference type="Proteomes" id="UP000006447">
    <property type="component" value="Unassembled WGS sequence"/>
</dbReference>
<comment type="caution">
    <text evidence="2">The sequence shown here is derived from an EMBL/GenBank/DDBJ whole genome shotgun (WGS) entry which is preliminary data.</text>
</comment>
<evidence type="ECO:0000256" key="1">
    <source>
        <dbReference type="SAM" id="Phobius"/>
    </source>
</evidence>
<keyword evidence="1" id="KW-1133">Transmembrane helix</keyword>
<keyword evidence="1" id="KW-0472">Membrane</keyword>
<proteinExistence type="predicted"/>
<reference evidence="2 3" key="1">
    <citation type="journal article" date="2012" name="J. Bacteriol.">
        <title>Draft genome sequence of the nitrophenol-degrading actinomycete Rhodococcus imtechensis RKJ300.</title>
        <authorList>
            <person name="Vikram S."/>
            <person name="Kumar S."/>
            <person name="Subramanian S."/>
            <person name="Raghava G.P."/>
        </authorList>
    </citation>
    <scope>NUCLEOTIDE SEQUENCE [LARGE SCALE GENOMIC DNA]</scope>
    <source>
        <strain evidence="2 3">RKJ300</strain>
    </source>
</reference>
<evidence type="ECO:0000313" key="2">
    <source>
        <dbReference type="EMBL" id="EID78511.1"/>
    </source>
</evidence>
<sequence>MVADGGSVQDGLIGNHSDHLRRSMMIRRIVAAASIAFAAAAVPLVGPATFAVAAPGDTYISNPPANPSDQSFCDDQAALANNLSAKGDFARADGVVSAANMSGCRIYTFPSP</sequence>
<evidence type="ECO:0000313" key="3">
    <source>
        <dbReference type="Proteomes" id="UP000006447"/>
    </source>
</evidence>
<accession>I0WQ45</accession>
<name>I0WQ45_RHOOP</name>
<dbReference type="AlphaFoldDB" id="I0WQ45"/>
<organism evidence="2 3">
    <name type="scientific">Rhodococcus opacus RKJ300 = JCM 13270</name>
    <dbReference type="NCBI Taxonomy" id="1165867"/>
    <lineage>
        <taxon>Bacteria</taxon>
        <taxon>Bacillati</taxon>
        <taxon>Actinomycetota</taxon>
        <taxon>Actinomycetes</taxon>
        <taxon>Mycobacteriales</taxon>
        <taxon>Nocardiaceae</taxon>
        <taxon>Rhodococcus</taxon>
    </lineage>
</organism>
<dbReference type="PATRIC" id="fig|1165867.3.peg.3680"/>
<dbReference type="EMBL" id="AJJH01000101">
    <property type="protein sequence ID" value="EID78511.1"/>
    <property type="molecule type" value="Genomic_DNA"/>
</dbReference>
<protein>
    <submittedName>
        <fullName evidence="2">Uncharacterized protein</fullName>
    </submittedName>
</protein>
<feature type="transmembrane region" description="Helical" evidence="1">
    <location>
        <begin position="29"/>
        <end position="54"/>
    </location>
</feature>
<keyword evidence="1" id="KW-0812">Transmembrane</keyword>
<gene>
    <name evidence="2" type="ORF">W59_18134</name>
</gene>